<comment type="caution">
    <text evidence="1">The sequence shown here is derived from an EMBL/GenBank/DDBJ whole genome shotgun (WGS) entry which is preliminary data.</text>
</comment>
<accession>A0ABV8EJE3</accession>
<protein>
    <recommendedName>
        <fullName evidence="3">DUF3352 domain-containing protein</fullName>
    </recommendedName>
</protein>
<dbReference type="Proteomes" id="UP001595766">
    <property type="component" value="Unassembled WGS sequence"/>
</dbReference>
<organism evidence="1 2">
    <name type="scientific">Belliella kenyensis</name>
    <dbReference type="NCBI Taxonomy" id="1472724"/>
    <lineage>
        <taxon>Bacteria</taxon>
        <taxon>Pseudomonadati</taxon>
        <taxon>Bacteroidota</taxon>
        <taxon>Cytophagia</taxon>
        <taxon>Cytophagales</taxon>
        <taxon>Cyclobacteriaceae</taxon>
        <taxon>Belliella</taxon>
    </lineage>
</organism>
<evidence type="ECO:0008006" key="3">
    <source>
        <dbReference type="Google" id="ProtNLM"/>
    </source>
</evidence>
<dbReference type="SUPFAM" id="SSF63829">
    <property type="entry name" value="Calcium-dependent phosphotriesterase"/>
    <property type="match status" value="1"/>
</dbReference>
<dbReference type="RefSeq" id="WP_241295990.1">
    <property type="nucleotide sequence ID" value="NZ_JAKZGR010000011.1"/>
</dbReference>
<reference evidence="2" key="1">
    <citation type="journal article" date="2019" name="Int. J. Syst. Evol. Microbiol.">
        <title>The Global Catalogue of Microorganisms (GCM) 10K type strain sequencing project: providing services to taxonomists for standard genome sequencing and annotation.</title>
        <authorList>
            <consortium name="The Broad Institute Genomics Platform"/>
            <consortium name="The Broad Institute Genome Sequencing Center for Infectious Disease"/>
            <person name="Wu L."/>
            <person name="Ma J."/>
        </authorList>
    </citation>
    <scope>NUCLEOTIDE SEQUENCE [LARGE SCALE GENOMIC DNA]</scope>
    <source>
        <strain evidence="2">CECT 8551</strain>
    </source>
</reference>
<name>A0ABV8EJE3_9BACT</name>
<sequence>MQKIKTILILLFFILAALAAYFLYNGTFPNRQVDALELVAADAVFAFETNEPVMAWNQMVTQPIWQKLNEIPALKNAEEQLIGLDSLVGRSGNLDRYLKGNQLVVSLHSLGKEEFDFMFTLSFSKKADRSFIAALESSLPDLSKVTERNYSQVVIYELQNINLPRNLSYAKINNVIVASYSSFLVEEAIRHFKNSRVPNFKTSNAELINSVKQPKGLGILRLTSLGLSKLIMGMSKNENFDLVNELVSNQFAANFELKFAESKIHLEGKSFFMNGKMIDFSEGSADFKQSSTFISNRTSTLFRYNFKDIHQLDLLKNSDFEFRSTFSGELEKSLISKGFKENLTGNVLFMSLESPSISTQDKVLLLRTKDQKGQLELLKRASFEQQGEERSRSLMDFHQDQEIFMMGMEEFPAHLFEGKFVGFEETYVVGLGDFLVFANSSKAVKLYLDDYFSDNTWGKSLQYREIAENFGKLSSFGMMVQVPKVWDMFLNLCKPSWKVFLERYAPQLRAFESVSLQVNDSGALSSVDLKYGRVSQKTSQGLTLTENRRFSMRDELIYGPEVLENFNDRSRDFVVQDENYRLHLISGEGELVFSQLLDGPVISNVFQVDFYKNGKLQLLFATAGRLYLIDRLGNFVEGYPKEIQGKTITHLNVVDYDNSRDYRFFLGTSQSELYLLDKQGAALEGWDPLLINSNLTVSPAHHRIAGVGDQMLALTKGGDLYFFSRRGEPLVDSPIRLGEGFETGYLLIERGSATASRLISVTSMGEVVSVNLKGEIAYRHQLVRPDKESKFHLLKDQRNDKYLFAIHEFNKVTFIDQDFNEIFAYNLISEQVDFQYFSFGSGKQLIVLIDKDQEFAYLFDEKGQMLNSLPISTKNPLSVSFSTNQNEYTIHAIFGKGLVEYKLPI</sequence>
<dbReference type="EMBL" id="JBHSAV010000016">
    <property type="protein sequence ID" value="MFC3975776.1"/>
    <property type="molecule type" value="Genomic_DNA"/>
</dbReference>
<gene>
    <name evidence="1" type="ORF">ACFOUP_05280</name>
</gene>
<proteinExistence type="predicted"/>
<evidence type="ECO:0000313" key="1">
    <source>
        <dbReference type="EMBL" id="MFC3975776.1"/>
    </source>
</evidence>
<evidence type="ECO:0000313" key="2">
    <source>
        <dbReference type="Proteomes" id="UP001595766"/>
    </source>
</evidence>
<keyword evidence="2" id="KW-1185">Reference proteome</keyword>